<comment type="caution">
    <text evidence="1">The sequence shown here is derived from an EMBL/GenBank/DDBJ whole genome shotgun (WGS) entry which is preliminary data.</text>
</comment>
<dbReference type="RefSeq" id="WP_413274075.1">
    <property type="nucleotide sequence ID" value="NZ_JBHFNQ010000217.1"/>
</dbReference>
<sequence>MKHFTDQFTTSSTMKGRIFPAFVLAAILSWGANFSLINSAVAYPESSEQVSNQIVNPRSSLVSQNRFDRTNTLPNTIANAVKKDLANRTGIAPGKLKVTNYKQETWPNGCLGISAPDQICTQALVPGWRITVTDGQKTWVYRTDNNGRNIRLENQNVSLSPKSLQLVSNETLIAATPKPSPIPSSELPPFLDRGMMFQAISSGGFAGRTYQTTLMNDGSLMRVRIGDANDSERSVQKVSSQQLREFQSLLKRQPLSQYNRLSYPAPRGAADYITVTLISSSGVVRYADIVQSELPKSLREVIQAWNKIISTRS</sequence>
<accession>A0ABV4XEF4</accession>
<proteinExistence type="predicted"/>
<reference evidence="1 2" key="1">
    <citation type="submission" date="2024-09" db="EMBL/GenBank/DDBJ databases">
        <title>Floridaenema gen nov. (Aerosakkonemataceae, Aerosakkonematales ord. nov., Cyanobacteria) from benthic tropical and subtropical fresh waters, with the description of four new species.</title>
        <authorList>
            <person name="Moretto J.A."/>
            <person name="Berthold D.E."/>
            <person name="Lefler F.W."/>
            <person name="Huang I.-S."/>
            <person name="Laughinghouse H. IV."/>
        </authorList>
    </citation>
    <scope>NUCLEOTIDE SEQUENCE [LARGE SCALE GENOMIC DNA]</scope>
    <source>
        <strain evidence="1 2">BLCC-F46</strain>
    </source>
</reference>
<gene>
    <name evidence="1" type="ORF">ACE1CC_29900</name>
</gene>
<evidence type="ECO:0000313" key="1">
    <source>
        <dbReference type="EMBL" id="MFB2881084.1"/>
    </source>
</evidence>
<keyword evidence="2" id="KW-1185">Reference proteome</keyword>
<name>A0ABV4XEF4_9CYAN</name>
<dbReference type="EMBL" id="JBHFNQ010000217">
    <property type="protein sequence ID" value="MFB2881084.1"/>
    <property type="molecule type" value="Genomic_DNA"/>
</dbReference>
<dbReference type="Proteomes" id="UP001576774">
    <property type="component" value="Unassembled WGS sequence"/>
</dbReference>
<protein>
    <submittedName>
        <fullName evidence="1">Uncharacterized protein</fullName>
    </submittedName>
</protein>
<organism evidence="1 2">
    <name type="scientific">Floridaenema aerugineum BLCC-F46</name>
    <dbReference type="NCBI Taxonomy" id="3153654"/>
    <lineage>
        <taxon>Bacteria</taxon>
        <taxon>Bacillati</taxon>
        <taxon>Cyanobacteriota</taxon>
        <taxon>Cyanophyceae</taxon>
        <taxon>Oscillatoriophycideae</taxon>
        <taxon>Aerosakkonematales</taxon>
        <taxon>Aerosakkonemataceae</taxon>
        <taxon>Floridanema</taxon>
        <taxon>Floridanema aerugineum</taxon>
    </lineage>
</organism>
<evidence type="ECO:0000313" key="2">
    <source>
        <dbReference type="Proteomes" id="UP001576774"/>
    </source>
</evidence>